<gene>
    <name evidence="3" type="ORF">M407DRAFT_28245</name>
</gene>
<proteinExistence type="predicted"/>
<feature type="transmembrane region" description="Helical" evidence="1">
    <location>
        <begin position="126"/>
        <end position="149"/>
    </location>
</feature>
<feature type="transmembrane region" description="Helical" evidence="1">
    <location>
        <begin position="56"/>
        <end position="78"/>
    </location>
</feature>
<keyword evidence="1" id="KW-0472">Membrane</keyword>
<feature type="transmembrane region" description="Helical" evidence="1">
    <location>
        <begin position="220"/>
        <end position="240"/>
    </location>
</feature>
<feature type="transmembrane region" description="Helical" evidence="1">
    <location>
        <begin position="261"/>
        <end position="285"/>
    </location>
</feature>
<protein>
    <recommendedName>
        <fullName evidence="2">DUF6535 domain-containing protein</fullName>
    </recommendedName>
</protein>
<evidence type="ECO:0000259" key="2">
    <source>
        <dbReference type="Pfam" id="PF20153"/>
    </source>
</evidence>
<keyword evidence="1" id="KW-0812">Transmembrane</keyword>
<evidence type="ECO:0000313" key="3">
    <source>
        <dbReference type="EMBL" id="KIO22231.1"/>
    </source>
</evidence>
<dbReference type="AlphaFoldDB" id="A0A0C3QB38"/>
<dbReference type="EMBL" id="KN823115">
    <property type="protein sequence ID" value="KIO22231.1"/>
    <property type="molecule type" value="Genomic_DNA"/>
</dbReference>
<reference evidence="3 4" key="1">
    <citation type="submission" date="2014-04" db="EMBL/GenBank/DDBJ databases">
        <authorList>
            <consortium name="DOE Joint Genome Institute"/>
            <person name="Kuo A."/>
            <person name="Girlanda M."/>
            <person name="Perotto S."/>
            <person name="Kohler A."/>
            <person name="Nagy L.G."/>
            <person name="Floudas D."/>
            <person name="Copeland A."/>
            <person name="Barry K.W."/>
            <person name="Cichocki N."/>
            <person name="Veneault-Fourrey C."/>
            <person name="LaButti K."/>
            <person name="Lindquist E.A."/>
            <person name="Lipzen A."/>
            <person name="Lundell T."/>
            <person name="Morin E."/>
            <person name="Murat C."/>
            <person name="Sun H."/>
            <person name="Tunlid A."/>
            <person name="Henrissat B."/>
            <person name="Grigoriev I.V."/>
            <person name="Hibbett D.S."/>
            <person name="Martin F."/>
            <person name="Nordberg H.P."/>
            <person name="Cantor M.N."/>
            <person name="Hua S.X."/>
        </authorList>
    </citation>
    <scope>NUCLEOTIDE SEQUENCE [LARGE SCALE GENOMIC DNA]</scope>
    <source>
        <strain evidence="3 4">MUT 4182</strain>
    </source>
</reference>
<dbReference type="InterPro" id="IPR045338">
    <property type="entry name" value="DUF6535"/>
</dbReference>
<feature type="domain" description="DUF6535" evidence="2">
    <location>
        <begin position="33"/>
        <end position="210"/>
    </location>
</feature>
<feature type="transmembrane region" description="Helical" evidence="1">
    <location>
        <begin position="190"/>
        <end position="214"/>
    </location>
</feature>
<dbReference type="Proteomes" id="UP000054248">
    <property type="component" value="Unassembled WGS sequence"/>
</dbReference>
<organism evidence="3 4">
    <name type="scientific">Tulasnella calospora MUT 4182</name>
    <dbReference type="NCBI Taxonomy" id="1051891"/>
    <lineage>
        <taxon>Eukaryota</taxon>
        <taxon>Fungi</taxon>
        <taxon>Dikarya</taxon>
        <taxon>Basidiomycota</taxon>
        <taxon>Agaricomycotina</taxon>
        <taxon>Agaricomycetes</taxon>
        <taxon>Cantharellales</taxon>
        <taxon>Tulasnellaceae</taxon>
        <taxon>Tulasnella</taxon>
    </lineage>
</organism>
<dbReference type="Pfam" id="PF20153">
    <property type="entry name" value="DUF6535"/>
    <property type="match status" value="1"/>
</dbReference>
<dbReference type="OrthoDB" id="3219854at2759"/>
<keyword evidence="1" id="KW-1133">Transmembrane helix</keyword>
<evidence type="ECO:0000256" key="1">
    <source>
        <dbReference type="SAM" id="Phobius"/>
    </source>
</evidence>
<dbReference type="HOGENOM" id="CLU_016402_1_0_1"/>
<evidence type="ECO:0000313" key="4">
    <source>
        <dbReference type="Proteomes" id="UP000054248"/>
    </source>
</evidence>
<accession>A0A0C3QB38</accession>
<keyword evidence="4" id="KW-1185">Reference proteome</keyword>
<name>A0A0C3QB38_9AGAM</name>
<reference evidence="4" key="2">
    <citation type="submission" date="2015-01" db="EMBL/GenBank/DDBJ databases">
        <title>Evolutionary Origins and Diversification of the Mycorrhizal Mutualists.</title>
        <authorList>
            <consortium name="DOE Joint Genome Institute"/>
            <consortium name="Mycorrhizal Genomics Consortium"/>
            <person name="Kohler A."/>
            <person name="Kuo A."/>
            <person name="Nagy L.G."/>
            <person name="Floudas D."/>
            <person name="Copeland A."/>
            <person name="Barry K.W."/>
            <person name="Cichocki N."/>
            <person name="Veneault-Fourrey C."/>
            <person name="LaButti K."/>
            <person name="Lindquist E.A."/>
            <person name="Lipzen A."/>
            <person name="Lundell T."/>
            <person name="Morin E."/>
            <person name="Murat C."/>
            <person name="Riley R."/>
            <person name="Ohm R."/>
            <person name="Sun H."/>
            <person name="Tunlid A."/>
            <person name="Henrissat B."/>
            <person name="Grigoriev I.V."/>
            <person name="Hibbett D.S."/>
            <person name="Martin F."/>
        </authorList>
    </citation>
    <scope>NUCLEOTIDE SEQUENCE [LARGE SCALE GENOMIC DNA]</scope>
    <source>
        <strain evidence="4">MUT 4182</strain>
    </source>
</reference>
<sequence length="558" mass="62252">MTSRAPDAYDPARFEVPVPPQEFGQDGGKFYRCYDALADEIDDNLVAGLKEHLDGLLIFAGLFAGVNTAFLALTLPLMSPDPTDDTNALLRNNNAILLNIVLGRNESLPSTNPLPSETFSPTGKVLTINILFAVSLTFALVSSFLAVLGRQWLIYYRKRTGGGPDLQRWEQLKRFLGAERWQLEWVLDDFLPSLLQIGLIVFSISLTIYLSILHPTLSNIFGAFMCTGLAILMITAIFAIRDKFCPFQSPLSRFISWFTALAVRVAIALLGHLLFVTLYPVYLIYQTLYHSIQRSPARQPDPSDLQRFSSVQASADPGAYERFLETSDKFQSDVLNSTRQLEPPGNLQIIAIKRALLTSDDVLTQAHAASNILSITDPDLLRLLATDDEFVDRIRDLCKSSYNRALQLLGRDQVGLASEIIWVYRAAIAHIVFSTNIKITRLITYQTTAVFIDTFGGMDEPQIFLPPNLIQNSSPNMINACLSFVARYANRERNGAQARRLALRPTIEGLANPSWRCISMITEIIMVQWGIHRGSHEEVYAAFLGLVLVSQGVWDLSS</sequence>